<feature type="domain" description="DOD-type homing endonuclease" evidence="7">
    <location>
        <begin position="245"/>
        <end position="371"/>
    </location>
</feature>
<dbReference type="GO" id="GO:0004519">
    <property type="term" value="F:endonuclease activity"/>
    <property type="evidence" value="ECO:0007669"/>
    <property type="project" value="InterPro"/>
</dbReference>
<dbReference type="PROSITE" id="PS51257">
    <property type="entry name" value="PROKAR_LIPOPROTEIN"/>
    <property type="match status" value="1"/>
</dbReference>
<dbReference type="GO" id="GO:0032259">
    <property type="term" value="P:methylation"/>
    <property type="evidence" value="ECO:0007669"/>
    <property type="project" value="UniProtKB-KW"/>
</dbReference>
<evidence type="ECO:0000256" key="2">
    <source>
        <dbReference type="ARBA" id="ARBA00022679"/>
    </source>
</evidence>
<dbReference type="Pfam" id="PF00145">
    <property type="entry name" value="DNA_methylase"/>
    <property type="match status" value="1"/>
</dbReference>
<evidence type="ECO:0000256" key="4">
    <source>
        <dbReference type="ARBA" id="ARBA00022813"/>
    </source>
</evidence>
<dbReference type="Pfam" id="PF13403">
    <property type="entry name" value="Hint_2"/>
    <property type="match status" value="1"/>
</dbReference>
<comment type="caution">
    <text evidence="8">The sequence shown here is derived from an EMBL/GenBank/DDBJ whole genome shotgun (WGS) entry which is preliminary data.</text>
</comment>
<dbReference type="Proteomes" id="UP000297890">
    <property type="component" value="Unassembled WGS sequence"/>
</dbReference>
<dbReference type="Gene3D" id="3.40.50.150">
    <property type="entry name" value="Vaccinia Virus protein VP39"/>
    <property type="match status" value="1"/>
</dbReference>
<dbReference type="NCBIfam" id="TIGR01443">
    <property type="entry name" value="intein_Cterm"/>
    <property type="match status" value="1"/>
</dbReference>
<reference evidence="8 9" key="1">
    <citation type="journal article" date="2019" name="ISME J.">
        <title>Candidatus Macondimonas diazotrophica, a novel gammaproteobacterial genus dominating crude-oil-contaminated coastal sediments.</title>
        <authorList>
            <person name="Karthikeyan S."/>
            <person name="Konstantinidis K."/>
        </authorList>
    </citation>
    <scope>NUCLEOTIDE SEQUENCE [LARGE SCALE GENOMIC DNA]</scope>
    <source>
        <strain evidence="8 9">KTK01</strain>
    </source>
</reference>
<dbReference type="InterPro" id="IPR006142">
    <property type="entry name" value="INTEIN"/>
</dbReference>
<dbReference type="SUPFAM" id="SSF51294">
    <property type="entry name" value="Hedgehog/intein (Hint) domain"/>
    <property type="match status" value="1"/>
</dbReference>
<dbReference type="InterPro" id="IPR004042">
    <property type="entry name" value="Intein_endonuc_central"/>
</dbReference>
<evidence type="ECO:0000256" key="3">
    <source>
        <dbReference type="ARBA" id="ARBA00022747"/>
    </source>
</evidence>
<dbReference type="EMBL" id="SRIO01000033">
    <property type="protein sequence ID" value="TFZ81245.1"/>
    <property type="molecule type" value="Genomic_DNA"/>
</dbReference>
<dbReference type="PROSITE" id="PS50818">
    <property type="entry name" value="INTEIN_C_TER"/>
    <property type="match status" value="1"/>
</dbReference>
<dbReference type="Gene3D" id="3.10.28.10">
    <property type="entry name" value="Homing endonucleases"/>
    <property type="match status" value="1"/>
</dbReference>
<dbReference type="PROSITE" id="PS50819">
    <property type="entry name" value="INTEIN_ENDONUCLEASE"/>
    <property type="match status" value="1"/>
</dbReference>
<dbReference type="InterPro" id="IPR029063">
    <property type="entry name" value="SAM-dependent_MTases_sf"/>
</dbReference>
<evidence type="ECO:0000313" key="8">
    <source>
        <dbReference type="EMBL" id="TFZ81245.1"/>
    </source>
</evidence>
<proteinExistence type="predicted"/>
<dbReference type="SMART" id="SM00306">
    <property type="entry name" value="HintN"/>
    <property type="match status" value="1"/>
</dbReference>
<dbReference type="GO" id="GO:0016539">
    <property type="term" value="P:intein-mediated protein splicing"/>
    <property type="evidence" value="ECO:0007669"/>
    <property type="project" value="InterPro"/>
</dbReference>
<dbReference type="GO" id="GO:0003886">
    <property type="term" value="F:DNA (cytosine-5-)-methyltransferase activity"/>
    <property type="evidence" value="ECO:0007669"/>
    <property type="project" value="UniProtKB-EC"/>
</dbReference>
<protein>
    <recommendedName>
        <fullName evidence="7">DOD-type homing endonuclease domain-containing protein</fullName>
    </recommendedName>
</protein>
<dbReference type="Gene3D" id="2.170.16.10">
    <property type="entry name" value="Hedgehog/Intein (Hint) domain"/>
    <property type="match status" value="1"/>
</dbReference>
<dbReference type="SUPFAM" id="SSF55608">
    <property type="entry name" value="Homing endonucleases"/>
    <property type="match status" value="1"/>
</dbReference>
<dbReference type="RefSeq" id="WP_135282903.1">
    <property type="nucleotide sequence ID" value="NZ_SRIO01000033.1"/>
</dbReference>
<evidence type="ECO:0000256" key="6">
    <source>
        <dbReference type="ARBA" id="ARBA00047422"/>
    </source>
</evidence>
<evidence type="ECO:0000256" key="1">
    <source>
        <dbReference type="ARBA" id="ARBA00022603"/>
    </source>
</evidence>
<keyword evidence="2" id="KW-0808">Transferase</keyword>
<dbReference type="GO" id="GO:0009307">
    <property type="term" value="P:DNA restriction-modification system"/>
    <property type="evidence" value="ECO:0007669"/>
    <property type="project" value="UniProtKB-KW"/>
</dbReference>
<evidence type="ECO:0000313" key="9">
    <source>
        <dbReference type="Proteomes" id="UP000297890"/>
    </source>
</evidence>
<keyword evidence="3" id="KW-0680">Restriction system</keyword>
<sequence>MIHPIPRAFYSDIETNDWLFELISSGHIMSGAVSCASISDLTASDLAGYTRIHLFAGIGGWDLALRMAEWPDDVPVWTGSCPCFPEGTLVLTKRGYIPIESVKVGDNVLTHKGRWRSVQAIGSDEADMVLVKGQGHWGLLTTANHPFLTGSDEWTAAGSLAGKRWRTVAAVPPSQIPQIENNRGVILERGRWRATGWKDGRTVYLGRFKSYDDAVRCRERALIQGRINARGADGADATTLGFARFLGYWLGDGWTSKDTVFLCGARGDAPILSEIMTEAGLTCSPSIERTSARARCGSKSLVRWLSEHFGATASGKRIPAWVHGAPPEWRREFLRGYQEADGHREPGVERFTTISRAIAVGVRVLLNQDGRSASIAWHQTKSRAIQGRNVSTAGGFYRITAYERSRSFSFNDLHGIGYVRTVKTAGRGTVFNIAVEEDESYTADGIIVHNCQPFSTAGKNKGTDDERHLWPEMLRLIRECTPAIIFGEQVSSRAGREWLAGVRADLEALGYAVGAADLCAAGAGAPHIRQRLYWGAIRLVDSERARLEGLCRNESYRNESGRITADSARSTAETGGALPGNAWEDCRVIVGADGKARRIEPGIEPLADGISNGMVHGIADSVSDEVNSTQQARKKRIAGYGNAIVPQVAATFIRAFVESI</sequence>
<keyword evidence="4" id="KW-0068">Autocatalytic cleavage</keyword>
<name>A0A4Z0F765_9GAMM</name>
<dbReference type="PROSITE" id="PS50817">
    <property type="entry name" value="INTEIN_N_TER"/>
    <property type="match status" value="1"/>
</dbReference>
<organism evidence="8 9">
    <name type="scientific">Candidatus Macondimonas diazotrophica</name>
    <dbReference type="NCBI Taxonomy" id="2305248"/>
    <lineage>
        <taxon>Bacteria</taxon>
        <taxon>Pseudomonadati</taxon>
        <taxon>Pseudomonadota</taxon>
        <taxon>Gammaproteobacteria</taxon>
        <taxon>Chromatiales</taxon>
        <taxon>Ectothiorhodospiraceae</taxon>
        <taxon>Candidatus Macondimonas</taxon>
    </lineage>
</organism>
<keyword evidence="9" id="KW-1185">Reference proteome</keyword>
<dbReference type="PRINTS" id="PR00379">
    <property type="entry name" value="INTEIN"/>
</dbReference>
<keyword evidence="1" id="KW-0489">Methyltransferase</keyword>
<dbReference type="AlphaFoldDB" id="A0A4Z0F765"/>
<comment type="catalytic activity">
    <reaction evidence="6">
        <text>a 2'-deoxycytidine in DNA + S-adenosyl-L-methionine = a 5-methyl-2'-deoxycytidine in DNA + S-adenosyl-L-homocysteine + H(+)</text>
        <dbReference type="Rhea" id="RHEA:13681"/>
        <dbReference type="Rhea" id="RHEA-COMP:11369"/>
        <dbReference type="Rhea" id="RHEA-COMP:11370"/>
        <dbReference type="ChEBI" id="CHEBI:15378"/>
        <dbReference type="ChEBI" id="CHEBI:57856"/>
        <dbReference type="ChEBI" id="CHEBI:59789"/>
        <dbReference type="ChEBI" id="CHEBI:85452"/>
        <dbReference type="ChEBI" id="CHEBI:85454"/>
        <dbReference type="EC" id="2.1.1.37"/>
    </reaction>
</comment>
<dbReference type="InterPro" id="IPR036844">
    <property type="entry name" value="Hint_dom_sf"/>
</dbReference>
<dbReference type="SUPFAM" id="SSF53335">
    <property type="entry name" value="S-adenosyl-L-methionine-dependent methyltransferases"/>
    <property type="match status" value="1"/>
</dbReference>
<evidence type="ECO:0000259" key="7">
    <source>
        <dbReference type="PROSITE" id="PS50819"/>
    </source>
</evidence>
<dbReference type="InterPro" id="IPR003587">
    <property type="entry name" value="Hint_dom_N"/>
</dbReference>
<dbReference type="InterPro" id="IPR027434">
    <property type="entry name" value="Homing_endonucl"/>
</dbReference>
<dbReference type="CDD" id="cd00081">
    <property type="entry name" value="Hint"/>
    <property type="match status" value="1"/>
</dbReference>
<accession>A0A4Z0F765</accession>
<dbReference type="InterPro" id="IPR030934">
    <property type="entry name" value="Intein_C"/>
</dbReference>
<keyword evidence="5" id="KW-0651">Protein splicing</keyword>
<dbReference type="InterPro" id="IPR001525">
    <property type="entry name" value="C5_MeTfrase"/>
</dbReference>
<dbReference type="InterPro" id="IPR028992">
    <property type="entry name" value="Hedgehog/Intein_dom"/>
</dbReference>
<dbReference type="OrthoDB" id="9813719at2"/>
<dbReference type="InterPro" id="IPR006141">
    <property type="entry name" value="Intein_N"/>
</dbReference>
<gene>
    <name evidence="8" type="ORF">E4680_13270</name>
</gene>
<evidence type="ECO:0000256" key="5">
    <source>
        <dbReference type="ARBA" id="ARBA00023000"/>
    </source>
</evidence>